<dbReference type="Gene3D" id="2.40.50.140">
    <property type="entry name" value="Nucleic acid-binding proteins"/>
    <property type="match status" value="1"/>
</dbReference>
<dbReference type="Pfam" id="PF07499">
    <property type="entry name" value="RuvA_C"/>
    <property type="match status" value="1"/>
</dbReference>
<dbReference type="GO" id="GO:0000400">
    <property type="term" value="F:four-way junction DNA binding"/>
    <property type="evidence" value="ECO:0007669"/>
    <property type="project" value="UniProtKB-UniRule"/>
</dbReference>
<dbReference type="InterPro" id="IPR011114">
    <property type="entry name" value="RuvA_C"/>
</dbReference>
<evidence type="ECO:0000256" key="2">
    <source>
        <dbReference type="ARBA" id="ARBA00022763"/>
    </source>
</evidence>
<dbReference type="GO" id="GO:0005524">
    <property type="term" value="F:ATP binding"/>
    <property type="evidence" value="ECO:0007669"/>
    <property type="project" value="InterPro"/>
</dbReference>
<comment type="subcellular location">
    <subcellularLocation>
        <location evidence="6">Cytoplasm</location>
    </subcellularLocation>
</comment>
<keyword evidence="8" id="KW-0347">Helicase</keyword>
<dbReference type="InterPro" id="IPR036267">
    <property type="entry name" value="RuvA_C_sf"/>
</dbReference>
<dbReference type="AlphaFoldDB" id="A0A0R3JVE1"/>
<dbReference type="Gene3D" id="1.10.150.20">
    <property type="entry name" value="5' to 3' exonuclease, C-terminal subdomain"/>
    <property type="match status" value="1"/>
</dbReference>
<dbReference type="HAMAP" id="MF_00031">
    <property type="entry name" value="DNA_HJ_migration_RuvA"/>
    <property type="match status" value="1"/>
</dbReference>
<evidence type="ECO:0000313" key="9">
    <source>
        <dbReference type="Proteomes" id="UP000052015"/>
    </source>
</evidence>
<dbReference type="SMART" id="SM00278">
    <property type="entry name" value="HhH1"/>
    <property type="match status" value="2"/>
</dbReference>
<keyword evidence="1 6" id="KW-0963">Cytoplasm</keyword>
<dbReference type="GO" id="GO:0005737">
    <property type="term" value="C:cytoplasm"/>
    <property type="evidence" value="ECO:0007669"/>
    <property type="project" value="UniProtKB-SubCell"/>
</dbReference>
<dbReference type="PATRIC" id="fig|908809.3.peg.859"/>
<dbReference type="STRING" id="908809.ABG79_00851"/>
<dbReference type="GO" id="GO:0006281">
    <property type="term" value="P:DNA repair"/>
    <property type="evidence" value="ECO:0007669"/>
    <property type="project" value="UniProtKB-UniRule"/>
</dbReference>
<keyword evidence="5 6" id="KW-0234">DNA repair</keyword>
<evidence type="ECO:0000313" key="8">
    <source>
        <dbReference type="EMBL" id="KRQ87512.1"/>
    </source>
</evidence>
<dbReference type="SUPFAM" id="SSF47781">
    <property type="entry name" value="RuvA domain 2-like"/>
    <property type="match status" value="1"/>
</dbReference>
<dbReference type="GO" id="GO:0048476">
    <property type="term" value="C:Holliday junction resolvase complex"/>
    <property type="evidence" value="ECO:0007669"/>
    <property type="project" value="UniProtKB-UniRule"/>
</dbReference>
<dbReference type="RefSeq" id="WP_057977436.1">
    <property type="nucleotide sequence ID" value="NZ_LKHP01000003.1"/>
</dbReference>
<dbReference type="Gene3D" id="1.10.8.10">
    <property type="entry name" value="DNA helicase RuvA subunit, C-terminal domain"/>
    <property type="match status" value="1"/>
</dbReference>
<evidence type="ECO:0000256" key="4">
    <source>
        <dbReference type="ARBA" id="ARBA00023172"/>
    </source>
</evidence>
<dbReference type="NCBIfam" id="TIGR00084">
    <property type="entry name" value="ruvA"/>
    <property type="match status" value="1"/>
</dbReference>
<evidence type="ECO:0000259" key="7">
    <source>
        <dbReference type="SMART" id="SM00278"/>
    </source>
</evidence>
<dbReference type="CDD" id="cd14332">
    <property type="entry name" value="UBA_RuvA_C"/>
    <property type="match status" value="1"/>
</dbReference>
<dbReference type="GO" id="GO:0009379">
    <property type="term" value="C:Holliday junction helicase complex"/>
    <property type="evidence" value="ECO:0007669"/>
    <property type="project" value="InterPro"/>
</dbReference>
<comment type="caution">
    <text evidence="6">Lacks conserved residue(s) required for the propagation of feature annotation.</text>
</comment>
<feature type="domain" description="Helix-hairpin-helix DNA-binding motif class 1" evidence="7">
    <location>
        <begin position="72"/>
        <end position="91"/>
    </location>
</feature>
<name>A0A0R3JVE1_CALMK</name>
<keyword evidence="9" id="KW-1185">Reference proteome</keyword>
<dbReference type="GO" id="GO:0016787">
    <property type="term" value="F:hydrolase activity"/>
    <property type="evidence" value="ECO:0007669"/>
    <property type="project" value="UniProtKB-KW"/>
</dbReference>
<feature type="domain" description="Helix-hairpin-helix DNA-binding motif class 1" evidence="7">
    <location>
        <begin position="107"/>
        <end position="126"/>
    </location>
</feature>
<dbReference type="SUPFAM" id="SSF46929">
    <property type="entry name" value="DNA helicase RuvA subunit, C-terminal domain"/>
    <property type="match status" value="1"/>
</dbReference>
<dbReference type="InterPro" id="IPR012340">
    <property type="entry name" value="NA-bd_OB-fold"/>
</dbReference>
<dbReference type="EMBL" id="LKHP01000003">
    <property type="protein sequence ID" value="KRQ87512.1"/>
    <property type="molecule type" value="Genomic_DNA"/>
</dbReference>
<comment type="domain">
    <text evidence="6">Has three domains with a flexible linker between the domains II and III and assumes an 'L' shape. Domain III is highly mobile and contacts RuvB.</text>
</comment>
<protein>
    <recommendedName>
        <fullName evidence="6">Holliday junction branch migration complex subunit RuvA</fullName>
    </recommendedName>
</protein>
<sequence>MFAYIKGELSYLMDDYVVVDNNGIGYLIFMPSTDIDKLKGKKDVIVYTHYHVREDLIALYGFCDKESLNIFKMLINISGVGPKAALSILSVVSPQNFILAVITNDDKTLSKAQGIGKKLAQRIILELKDKFKDYDLSSEAKELDDVIIEKDGTKEAVAALVSLGYTKQEAIHAIKGLDTSMKVEDIIKIALKHLMKG</sequence>
<dbReference type="InterPro" id="IPR000085">
    <property type="entry name" value="RuvA"/>
</dbReference>
<dbReference type="GO" id="GO:0009378">
    <property type="term" value="F:four-way junction helicase activity"/>
    <property type="evidence" value="ECO:0007669"/>
    <property type="project" value="InterPro"/>
</dbReference>
<dbReference type="InterPro" id="IPR003583">
    <property type="entry name" value="Hlx-hairpin-Hlx_DNA-bd_motif"/>
</dbReference>
<keyword evidence="8" id="KW-0547">Nucleotide-binding</keyword>
<reference evidence="8 9" key="1">
    <citation type="submission" date="2015-09" db="EMBL/GenBank/DDBJ databases">
        <title>Draft genome sequence of a Caloramator mitchellensis, a moderate thermophile from the Great Artesian Basin of Australia.</title>
        <authorList>
            <person name="Patel B.K."/>
        </authorList>
    </citation>
    <scope>NUCLEOTIDE SEQUENCE [LARGE SCALE GENOMIC DNA]</scope>
    <source>
        <strain evidence="8 9">VF08</strain>
    </source>
</reference>
<keyword evidence="3 6" id="KW-0238">DNA-binding</keyword>
<keyword evidence="2 6" id="KW-0227">DNA damage</keyword>
<keyword evidence="8" id="KW-0378">Hydrolase</keyword>
<dbReference type="Pfam" id="PF14520">
    <property type="entry name" value="HHH_5"/>
    <property type="match status" value="1"/>
</dbReference>
<dbReference type="InterPro" id="IPR013849">
    <property type="entry name" value="DNA_helicase_Holl-junc_RuvA_I"/>
</dbReference>
<proteinExistence type="inferred from homology"/>
<organism evidence="8 9">
    <name type="scientific">Caloramator mitchellensis</name>
    <dbReference type="NCBI Taxonomy" id="908809"/>
    <lineage>
        <taxon>Bacteria</taxon>
        <taxon>Bacillati</taxon>
        <taxon>Bacillota</taxon>
        <taxon>Clostridia</taxon>
        <taxon>Eubacteriales</taxon>
        <taxon>Clostridiaceae</taxon>
        <taxon>Caloramator</taxon>
    </lineage>
</organism>
<dbReference type="Proteomes" id="UP000052015">
    <property type="component" value="Unassembled WGS sequence"/>
</dbReference>
<keyword evidence="4 6" id="KW-0233">DNA recombination</keyword>
<comment type="caution">
    <text evidence="8">The sequence shown here is derived from an EMBL/GenBank/DDBJ whole genome shotgun (WGS) entry which is preliminary data.</text>
</comment>
<evidence type="ECO:0000256" key="3">
    <source>
        <dbReference type="ARBA" id="ARBA00023125"/>
    </source>
</evidence>
<evidence type="ECO:0000256" key="1">
    <source>
        <dbReference type="ARBA" id="ARBA00022490"/>
    </source>
</evidence>
<dbReference type="GO" id="GO:0006310">
    <property type="term" value="P:DNA recombination"/>
    <property type="evidence" value="ECO:0007669"/>
    <property type="project" value="UniProtKB-UniRule"/>
</dbReference>
<comment type="function">
    <text evidence="6">The RuvA-RuvB-RuvC complex processes Holliday junction (HJ) DNA during genetic recombination and DNA repair, while the RuvA-RuvB complex plays an important role in the rescue of blocked DNA replication forks via replication fork reversal (RFR). RuvA specifically binds to HJ cruciform DNA, conferring on it an open structure. The RuvB hexamer acts as an ATP-dependent pump, pulling dsDNA into and through the RuvAB complex. HJ branch migration allows RuvC to scan DNA until it finds its consensus sequence, where it cleaves and resolves the cruciform DNA.</text>
</comment>
<dbReference type="Pfam" id="PF01330">
    <property type="entry name" value="RuvA_N"/>
    <property type="match status" value="1"/>
</dbReference>
<accession>A0A0R3JVE1</accession>
<gene>
    <name evidence="6 8" type="primary">ruvA</name>
    <name evidence="8" type="ORF">ABG79_00851</name>
</gene>
<dbReference type="InterPro" id="IPR010994">
    <property type="entry name" value="RuvA_2-like"/>
</dbReference>
<keyword evidence="8" id="KW-0067">ATP-binding</keyword>
<comment type="subunit">
    <text evidence="6">Homotetramer. Forms an RuvA(8)-RuvB(12)-Holliday junction (HJ) complex. HJ DNA is sandwiched between 2 RuvA tetramers; dsDNA enters through RuvA and exits via RuvB. An RuvB hexamer assembles on each DNA strand where it exits the tetramer. Each RuvB hexamer is contacted by two RuvA subunits (via domain III) on 2 adjacent RuvB subunits; this complex drives branch migration. In the full resolvosome a probable DNA-RuvA(4)-RuvB(12)-RuvC(2) complex forms which resolves the HJ.</text>
</comment>
<dbReference type="SUPFAM" id="SSF50249">
    <property type="entry name" value="Nucleic acid-binding proteins"/>
    <property type="match status" value="1"/>
</dbReference>
<dbReference type="OrthoDB" id="5293449at2"/>
<evidence type="ECO:0000256" key="6">
    <source>
        <dbReference type="HAMAP-Rule" id="MF_00031"/>
    </source>
</evidence>
<feature type="region of interest" description="Domain III" evidence="6">
    <location>
        <begin position="148"/>
        <end position="197"/>
    </location>
</feature>
<evidence type="ECO:0000256" key="5">
    <source>
        <dbReference type="ARBA" id="ARBA00023204"/>
    </source>
</evidence>
<comment type="similarity">
    <text evidence="6">Belongs to the RuvA family.</text>
</comment>